<proteinExistence type="predicted"/>
<sequence length="122" mass="13795">MSPSNSLQERSNTYVVLRSASLFKRSYVVRRSHKNSSLELEREFLVLRLQTAQFSTTTTALDLSIKCEPLTMEAIFGQEEQGAPNPPWPVSFLLQRHPVSLLQWAHVAIVAIAHHRIIAVVT</sequence>
<protein>
    <submittedName>
        <fullName evidence="2">Uncharacterized protein</fullName>
    </submittedName>
</protein>
<accession>A0A9D4ZBH9</accession>
<organism evidence="2 3">
    <name type="scientific">Adiantum capillus-veneris</name>
    <name type="common">Maidenhair fern</name>
    <dbReference type="NCBI Taxonomy" id="13818"/>
    <lineage>
        <taxon>Eukaryota</taxon>
        <taxon>Viridiplantae</taxon>
        <taxon>Streptophyta</taxon>
        <taxon>Embryophyta</taxon>
        <taxon>Tracheophyta</taxon>
        <taxon>Polypodiopsida</taxon>
        <taxon>Polypodiidae</taxon>
        <taxon>Polypodiales</taxon>
        <taxon>Pteridineae</taxon>
        <taxon>Pteridaceae</taxon>
        <taxon>Vittarioideae</taxon>
        <taxon>Adiantum</taxon>
    </lineage>
</organism>
<evidence type="ECO:0000313" key="1">
    <source>
        <dbReference type="EMBL" id="KAI5067464.1"/>
    </source>
</evidence>
<reference evidence="2" key="1">
    <citation type="submission" date="2021-01" db="EMBL/GenBank/DDBJ databases">
        <title>Adiantum capillus-veneris genome.</title>
        <authorList>
            <person name="Fang Y."/>
            <person name="Liao Q."/>
        </authorList>
    </citation>
    <scope>NUCLEOTIDE SEQUENCE</scope>
    <source>
        <strain evidence="2">H3</strain>
        <tissue evidence="2">Leaf</tissue>
    </source>
</reference>
<evidence type="ECO:0000313" key="2">
    <source>
        <dbReference type="EMBL" id="KAI5067822.1"/>
    </source>
</evidence>
<dbReference type="AlphaFoldDB" id="A0A9D4ZBH9"/>
<evidence type="ECO:0000313" key="3">
    <source>
        <dbReference type="Proteomes" id="UP000886520"/>
    </source>
</evidence>
<keyword evidence="3" id="KW-1185">Reference proteome</keyword>
<dbReference type="EMBL" id="JABFUD020000017">
    <property type="protein sequence ID" value="KAI5067822.1"/>
    <property type="molecule type" value="Genomic_DNA"/>
</dbReference>
<dbReference type="EMBL" id="JABFUD020000017">
    <property type="protein sequence ID" value="KAI5067464.1"/>
    <property type="molecule type" value="Genomic_DNA"/>
</dbReference>
<gene>
    <name evidence="1" type="ORF">GOP47_0017992</name>
    <name evidence="2" type="ORF">GOP47_0018350</name>
</gene>
<dbReference type="Proteomes" id="UP000886520">
    <property type="component" value="Chromosome 17"/>
</dbReference>
<comment type="caution">
    <text evidence="2">The sequence shown here is derived from an EMBL/GenBank/DDBJ whole genome shotgun (WGS) entry which is preliminary data.</text>
</comment>
<name>A0A9D4ZBH9_ADICA</name>